<evidence type="ECO:0000313" key="2">
    <source>
        <dbReference type="EMBL" id="AJA93152.1"/>
    </source>
</evidence>
<dbReference type="Proteomes" id="UP000241022">
    <property type="component" value="Unassembled WGS sequence"/>
</dbReference>
<dbReference type="GeneID" id="24817119"/>
<evidence type="ECO:0000256" key="1">
    <source>
        <dbReference type="SAM" id="MobiDB-lite"/>
    </source>
</evidence>
<dbReference type="OrthoDB" id="4958at2157"/>
<dbReference type="STRING" id="1410606.T478_1239"/>
<dbReference type="KEGG" id="nbv:T478_1239"/>
<dbReference type="HOGENOM" id="CLU_985543_0_0_2"/>
<keyword evidence="5" id="KW-1185">Reference proteome</keyword>
<feature type="compositionally biased region" description="Basic and acidic residues" evidence="1">
    <location>
        <begin position="197"/>
        <end position="208"/>
    </location>
</feature>
<feature type="region of interest" description="Disordered" evidence="1">
    <location>
        <begin position="186"/>
        <end position="210"/>
    </location>
</feature>
<reference evidence="2 4" key="1">
    <citation type="journal article" date="2015" name="Proc. Natl. Acad. Sci. U.S.A.">
        <title>Genomic and proteomic characterization of "Candidatus Nitrosopelagicus brevis": An ammonia-oxidizing archaeon from the open ocean.</title>
        <authorList>
            <person name="Santoro A.E."/>
            <person name="Dupont C.L."/>
            <person name="Richter R.A."/>
            <person name="Craig M.T."/>
            <person name="Carini P."/>
            <person name="McIlvin M.R."/>
            <person name="Yang Y."/>
            <person name="Orsi W.D."/>
            <person name="Moran D.M."/>
            <person name="Saito M.A."/>
        </authorList>
    </citation>
    <scope>NUCLEOTIDE SEQUENCE [LARGE SCALE GENOMIC DNA]</scope>
    <source>
        <strain evidence="2">CN25</strain>
        <strain evidence="4">V2</strain>
    </source>
</reference>
<dbReference type="RefSeq" id="WP_052433912.1">
    <property type="nucleotide sequence ID" value="NZ_CP007026.1"/>
</dbReference>
<gene>
    <name evidence="3" type="ORF">A7X95_04015</name>
    <name evidence="2" type="ORF">T478_1239</name>
</gene>
<dbReference type="Proteomes" id="UP000030944">
    <property type="component" value="Chromosome"/>
</dbReference>
<dbReference type="EMBL" id="CP007026">
    <property type="protein sequence ID" value="AJA93152.1"/>
    <property type="molecule type" value="Genomic_DNA"/>
</dbReference>
<dbReference type="AlphaFoldDB" id="A0A0A7V2B2"/>
<dbReference type="EMBL" id="LXWN01000001">
    <property type="protein sequence ID" value="PTL88414.1"/>
    <property type="molecule type" value="Genomic_DNA"/>
</dbReference>
<accession>A0A0A7V2B2</accession>
<evidence type="ECO:0000313" key="4">
    <source>
        <dbReference type="Proteomes" id="UP000030944"/>
    </source>
</evidence>
<protein>
    <submittedName>
        <fullName evidence="2">Uncharacterized protein</fullName>
    </submittedName>
</protein>
<organism evidence="2 4">
    <name type="scientific">Candidatus Nitrosopelagicus brevis</name>
    <dbReference type="NCBI Taxonomy" id="1410606"/>
    <lineage>
        <taxon>Archaea</taxon>
        <taxon>Nitrososphaerota</taxon>
    </lineage>
</organism>
<proteinExistence type="predicted"/>
<reference evidence="3 5" key="3">
    <citation type="submission" date="2018-04" db="EMBL/GenBank/DDBJ databases">
        <title>Transcriptomics of ammonia oxidizing archaea.</title>
        <authorList>
            <person name="Carini P."/>
        </authorList>
    </citation>
    <scope>NUCLEOTIDE SEQUENCE [LARGE SCALE GENOMIC DNA]</scope>
    <source>
        <strain evidence="3 5">U25</strain>
    </source>
</reference>
<reference evidence="3" key="2">
    <citation type="submission" date="2016-05" db="EMBL/GenBank/DDBJ databases">
        <authorList>
            <person name="Lavstsen T."/>
            <person name="Jespersen J.S."/>
        </authorList>
    </citation>
    <scope>NUCLEOTIDE SEQUENCE [LARGE SCALE GENOMIC DNA]</scope>
    <source>
        <strain evidence="3">U25</strain>
    </source>
</reference>
<evidence type="ECO:0000313" key="3">
    <source>
        <dbReference type="EMBL" id="PTL88414.1"/>
    </source>
</evidence>
<evidence type="ECO:0000313" key="5">
    <source>
        <dbReference type="Proteomes" id="UP000241022"/>
    </source>
</evidence>
<sequence length="282" mass="31964">MKLFSKTKSKFQTPSIGSNSQIVSQLHSLEIEKDILTKTIARLYQNETDLTKIQKDRLLLRYQHQLGVVITRIEKIEKASKHPDLGPLGDGLITLMDQKLSQLDQRLYELTSKIQVAQVESDVQSKKKSKKSEQIEEKSKPIFEKPIEEYANKSSEKFEITTLTSLPKLDPVKQTKYDEMLSQLSSDVITPPPMKPKVSEEQKIETPEIKQTSLVPVVENKPEPVVEPVESVTKPLFNNMAKPIVELPEEAEIDDDDDDDDLAAIKARITKTLSNIEQAEVD</sequence>
<name>A0A0A7V2B2_9ARCH</name>